<dbReference type="Proteomes" id="UP000633731">
    <property type="component" value="Unassembled WGS sequence"/>
</dbReference>
<gene>
    <name evidence="1" type="ORF">JJL49_19040</name>
</gene>
<reference evidence="1" key="1">
    <citation type="submission" date="2021-01" db="EMBL/GenBank/DDBJ databases">
        <title>Draft genome of Pantoea agglomerans Eh 335.</title>
        <authorList>
            <person name="Emsley S.A."/>
            <person name="Oline D.K."/>
            <person name="Saw J.H."/>
            <person name="Ushijima B."/>
            <person name="Videau P."/>
            <person name="Koyack M.J."/>
        </authorList>
    </citation>
    <scope>NUCLEOTIDE SEQUENCE</scope>
    <source>
        <strain evidence="1">Eh 335</strain>
    </source>
</reference>
<protein>
    <submittedName>
        <fullName evidence="1">LPS O-antigen chain length determinant protein WzzB</fullName>
    </submittedName>
</protein>
<organism evidence="1 2">
    <name type="scientific">Enterobacter agglomerans</name>
    <name type="common">Erwinia herbicola</name>
    <name type="synonym">Pantoea agglomerans</name>
    <dbReference type="NCBI Taxonomy" id="549"/>
    <lineage>
        <taxon>Bacteria</taxon>
        <taxon>Pseudomonadati</taxon>
        <taxon>Pseudomonadota</taxon>
        <taxon>Gammaproteobacteria</taxon>
        <taxon>Enterobacterales</taxon>
        <taxon>Erwiniaceae</taxon>
        <taxon>Pantoea</taxon>
        <taxon>Pantoea agglomerans group</taxon>
    </lineage>
</organism>
<evidence type="ECO:0000313" key="2">
    <source>
        <dbReference type="Proteomes" id="UP000633731"/>
    </source>
</evidence>
<proteinExistence type="predicted"/>
<sequence>MDNVESRASFLVRDDELDLLDVIFQLWRGRLIIVIAIVIALVAGTTWIAIAKKHWVSTAIVTQPDAGQVSYFSGILNRLYPQTDALTQEYRAQDFTQVASLQQQLFSNFSASVDMMKEPTSQRQYTLDVSTSRLDKTLAYPLSITLRADSAVDAQAQLATYLRTLNDVLVKDYIADINGNIAIRIQELNQSLETQKKIALERNQQHLEAVKQALKIAETSNITDSQLNSVVNLTDETLYLLGSKALTAMISHESTKPLIMDKQYYDTQSQLMTLSQLKPKPEDLQTFSFIKQPDLPSSPVGKKKTLILILSILLGGIAGSAIVLVRNMVKARHLHR</sequence>
<comment type="caution">
    <text evidence="1">The sequence shown here is derived from an EMBL/GenBank/DDBJ whole genome shotgun (WGS) entry which is preliminary data.</text>
</comment>
<name>A0ACC5RRN0_ENTAG</name>
<keyword evidence="2" id="KW-1185">Reference proteome</keyword>
<evidence type="ECO:0000313" key="1">
    <source>
        <dbReference type="EMBL" id="MBK4727329.1"/>
    </source>
</evidence>
<accession>A0ACC5RRN0</accession>
<dbReference type="EMBL" id="JAEOXF010000014">
    <property type="protein sequence ID" value="MBK4727329.1"/>
    <property type="molecule type" value="Genomic_DNA"/>
</dbReference>